<gene>
    <name evidence="2" type="ORF">DICPUDRAFT_77189</name>
</gene>
<proteinExistence type="predicted"/>
<evidence type="ECO:0008006" key="4">
    <source>
        <dbReference type="Google" id="ProtNLM"/>
    </source>
</evidence>
<dbReference type="InParanoid" id="F0ZFV7"/>
<dbReference type="KEGG" id="dpp:DICPUDRAFT_77189"/>
<dbReference type="EMBL" id="GL871006">
    <property type="protein sequence ID" value="EGC37161.1"/>
    <property type="molecule type" value="Genomic_DNA"/>
</dbReference>
<feature type="transmembrane region" description="Helical" evidence="1">
    <location>
        <begin position="127"/>
        <end position="150"/>
    </location>
</feature>
<dbReference type="RefSeq" id="XP_003286289.1">
    <property type="nucleotide sequence ID" value="XM_003286241.1"/>
</dbReference>
<reference evidence="3" key="1">
    <citation type="journal article" date="2011" name="Genome Biol.">
        <title>Comparative genomics of the social amoebae Dictyostelium discoideum and Dictyostelium purpureum.</title>
        <authorList>
            <consortium name="US DOE Joint Genome Institute (JGI-PGF)"/>
            <person name="Sucgang R."/>
            <person name="Kuo A."/>
            <person name="Tian X."/>
            <person name="Salerno W."/>
            <person name="Parikh A."/>
            <person name="Feasley C.L."/>
            <person name="Dalin E."/>
            <person name="Tu H."/>
            <person name="Huang E."/>
            <person name="Barry K."/>
            <person name="Lindquist E."/>
            <person name="Shapiro H."/>
            <person name="Bruce D."/>
            <person name="Schmutz J."/>
            <person name="Salamov A."/>
            <person name="Fey P."/>
            <person name="Gaudet P."/>
            <person name="Anjard C."/>
            <person name="Babu M.M."/>
            <person name="Basu S."/>
            <person name="Bushmanova Y."/>
            <person name="van der Wel H."/>
            <person name="Katoh-Kurasawa M."/>
            <person name="Dinh C."/>
            <person name="Coutinho P.M."/>
            <person name="Saito T."/>
            <person name="Elias M."/>
            <person name="Schaap P."/>
            <person name="Kay R.R."/>
            <person name="Henrissat B."/>
            <person name="Eichinger L."/>
            <person name="Rivero F."/>
            <person name="Putnam N.H."/>
            <person name="West C.M."/>
            <person name="Loomis W.F."/>
            <person name="Chisholm R.L."/>
            <person name="Shaulsky G."/>
            <person name="Strassmann J.E."/>
            <person name="Queller D.C."/>
            <person name="Kuspa A."/>
            <person name="Grigoriev I.V."/>
        </authorList>
    </citation>
    <scope>NUCLEOTIDE SEQUENCE [LARGE SCALE GENOMIC DNA]</scope>
    <source>
        <strain evidence="3">QSDP1</strain>
    </source>
</reference>
<keyword evidence="3" id="KW-1185">Reference proteome</keyword>
<protein>
    <recommendedName>
        <fullName evidence="4">Transmembrane protein</fullName>
    </recommendedName>
</protein>
<evidence type="ECO:0000256" key="1">
    <source>
        <dbReference type="SAM" id="Phobius"/>
    </source>
</evidence>
<dbReference type="Proteomes" id="UP000001064">
    <property type="component" value="Unassembled WGS sequence"/>
</dbReference>
<dbReference type="VEuPathDB" id="AmoebaDB:DICPUDRAFT_77189"/>
<sequence>MNLLYKKNGYMPLDSKEINQEIYEEVNEEIIAKQSLIINNNNFNNNEISIDLNLNKQQLQPSPLYEIIIKPIKKTRFCINITNYETYYYNSQIPVELSHLFNVGEYKSIIDNINSIYKKRKLSTIKFWLIFIFFIIYTIITSTITISLLISNNGLIYKIIISFIIFASIISFFYWVTLCSKKSNTKKFEDNIRQIINKINNNLFNRGIIFNFYFNFNSKPIIEQISVSFSITPQQKLQQSNQTSSNFSYPGNNLSYI</sequence>
<accession>F0ZFV7</accession>
<keyword evidence="1" id="KW-0812">Transmembrane</keyword>
<keyword evidence="1" id="KW-1133">Transmembrane helix</keyword>
<evidence type="ECO:0000313" key="2">
    <source>
        <dbReference type="EMBL" id="EGC37161.1"/>
    </source>
</evidence>
<evidence type="ECO:0000313" key="3">
    <source>
        <dbReference type="Proteomes" id="UP000001064"/>
    </source>
</evidence>
<organism evidence="2 3">
    <name type="scientific">Dictyostelium purpureum</name>
    <name type="common">Slime mold</name>
    <dbReference type="NCBI Taxonomy" id="5786"/>
    <lineage>
        <taxon>Eukaryota</taxon>
        <taxon>Amoebozoa</taxon>
        <taxon>Evosea</taxon>
        <taxon>Eumycetozoa</taxon>
        <taxon>Dictyostelia</taxon>
        <taxon>Dictyosteliales</taxon>
        <taxon>Dictyosteliaceae</taxon>
        <taxon>Dictyostelium</taxon>
    </lineage>
</organism>
<dbReference type="GeneID" id="10503703"/>
<dbReference type="AlphaFoldDB" id="F0ZFV7"/>
<name>F0ZFV7_DICPU</name>
<feature type="transmembrane region" description="Helical" evidence="1">
    <location>
        <begin position="156"/>
        <end position="177"/>
    </location>
</feature>
<keyword evidence="1" id="KW-0472">Membrane</keyword>